<gene>
    <name evidence="1" type="ORF">Tci_612156</name>
</gene>
<dbReference type="AlphaFoldDB" id="A0A699JL95"/>
<proteinExistence type="predicted"/>
<reference evidence="1" key="1">
    <citation type="journal article" date="2019" name="Sci. Rep.">
        <title>Draft genome of Tanacetum cinerariifolium, the natural source of mosquito coil.</title>
        <authorList>
            <person name="Yamashiro T."/>
            <person name="Shiraishi A."/>
            <person name="Satake H."/>
            <person name="Nakayama K."/>
        </authorList>
    </citation>
    <scope>NUCLEOTIDE SEQUENCE</scope>
</reference>
<evidence type="ECO:0000313" key="1">
    <source>
        <dbReference type="EMBL" id="GFA40184.1"/>
    </source>
</evidence>
<sequence>TKRTLLWRRGRGDVDDGGTRVEPQWMRWLWSLMLGMESAMGGGGGCGVGTQGRGVVANGVVDRVDRVKGSVFGFGQKARRKGFPAMAVVVADGGGRWL</sequence>
<feature type="non-terminal residue" evidence="1">
    <location>
        <position position="1"/>
    </location>
</feature>
<organism evidence="1">
    <name type="scientific">Tanacetum cinerariifolium</name>
    <name type="common">Dalmatian daisy</name>
    <name type="synonym">Chrysanthemum cinerariifolium</name>
    <dbReference type="NCBI Taxonomy" id="118510"/>
    <lineage>
        <taxon>Eukaryota</taxon>
        <taxon>Viridiplantae</taxon>
        <taxon>Streptophyta</taxon>
        <taxon>Embryophyta</taxon>
        <taxon>Tracheophyta</taxon>
        <taxon>Spermatophyta</taxon>
        <taxon>Magnoliopsida</taxon>
        <taxon>eudicotyledons</taxon>
        <taxon>Gunneridae</taxon>
        <taxon>Pentapetalae</taxon>
        <taxon>asterids</taxon>
        <taxon>campanulids</taxon>
        <taxon>Asterales</taxon>
        <taxon>Asteraceae</taxon>
        <taxon>Asteroideae</taxon>
        <taxon>Anthemideae</taxon>
        <taxon>Anthemidinae</taxon>
        <taxon>Tanacetum</taxon>
    </lineage>
</organism>
<protein>
    <submittedName>
        <fullName evidence="1">Uncharacterized protein</fullName>
    </submittedName>
</protein>
<accession>A0A699JL95</accession>
<comment type="caution">
    <text evidence="1">The sequence shown here is derived from an EMBL/GenBank/DDBJ whole genome shotgun (WGS) entry which is preliminary data.</text>
</comment>
<dbReference type="EMBL" id="BKCJ010417726">
    <property type="protein sequence ID" value="GFA40184.1"/>
    <property type="molecule type" value="Genomic_DNA"/>
</dbReference>
<name>A0A699JL95_TANCI</name>